<dbReference type="GO" id="GO:0051698">
    <property type="term" value="F:saccharopine oxidase activity"/>
    <property type="evidence" value="ECO:0007669"/>
    <property type="project" value="TreeGrafter"/>
</dbReference>
<evidence type="ECO:0000259" key="6">
    <source>
        <dbReference type="Pfam" id="PF01266"/>
    </source>
</evidence>
<dbReference type="Gene3D" id="3.50.50.60">
    <property type="entry name" value="FAD/NAD(P)-binding domain"/>
    <property type="match status" value="1"/>
</dbReference>
<keyword evidence="8" id="KW-1185">Reference proteome</keyword>
<dbReference type="PANTHER" id="PTHR10961">
    <property type="entry name" value="PEROXISOMAL SARCOSINE OXIDASE"/>
    <property type="match status" value="1"/>
</dbReference>
<dbReference type="Gene3D" id="3.30.9.10">
    <property type="entry name" value="D-Amino Acid Oxidase, subunit A, domain 2"/>
    <property type="match status" value="1"/>
</dbReference>
<evidence type="ECO:0000313" key="7">
    <source>
        <dbReference type="EMBL" id="CAJ2505487.1"/>
    </source>
</evidence>
<dbReference type="InterPro" id="IPR045170">
    <property type="entry name" value="MTOX"/>
</dbReference>
<keyword evidence="3" id="KW-0285">Flavoprotein</keyword>
<organism evidence="7 8">
    <name type="scientific">Anthostomella pinea</name>
    <dbReference type="NCBI Taxonomy" id="933095"/>
    <lineage>
        <taxon>Eukaryota</taxon>
        <taxon>Fungi</taxon>
        <taxon>Dikarya</taxon>
        <taxon>Ascomycota</taxon>
        <taxon>Pezizomycotina</taxon>
        <taxon>Sordariomycetes</taxon>
        <taxon>Xylariomycetidae</taxon>
        <taxon>Xylariales</taxon>
        <taxon>Xylariaceae</taxon>
        <taxon>Anthostomella</taxon>
    </lineage>
</organism>
<accession>A0AAI8VIG1</accession>
<evidence type="ECO:0000256" key="5">
    <source>
        <dbReference type="ARBA" id="ARBA00023002"/>
    </source>
</evidence>
<dbReference type="GO" id="GO:0008115">
    <property type="term" value="F:sarcosine oxidase activity"/>
    <property type="evidence" value="ECO:0007669"/>
    <property type="project" value="TreeGrafter"/>
</dbReference>
<dbReference type="GO" id="GO:0050660">
    <property type="term" value="F:flavin adenine dinucleotide binding"/>
    <property type="evidence" value="ECO:0007669"/>
    <property type="project" value="InterPro"/>
</dbReference>
<proteinExistence type="inferred from homology"/>
<dbReference type="SUPFAM" id="SSF51905">
    <property type="entry name" value="FAD/NAD(P)-binding domain"/>
    <property type="match status" value="1"/>
</dbReference>
<sequence length="438" mass="48272">MSTELSKQSDILIVGGGTWGCSSALHLARRGYENVTVLDAHPIPSPISAGNDVNKIVEQGSFSDGDDEAAVAQALLLAAGEGWSKDPVFKPFYHDTGYIVAASSPEALKYLEEREIKHHKDAFKKLTTAQDFHATMPAGVLTGEFSGWQGYYKSNGAGWVHARKALVSAYAEAKRLGVKFITGSPEGQVVNLLHAEGDIRGAKTADGKEHIADRTILALGASAPQLLDFENQLRPTAWTLAHIPMTDDEVKVYKDLPVLFNIEKGFFMEPDEDKHELKLCDEHPGYCNWISEPGSSALPQSVPIARHEVPASSERRIRDFLREIMPQLAERPLAHARVCWCADTPNRAFLITYHPKHPSLVVASGDSGHGFMHIPSIGGYIADCMEGKLDARFARSWRWRPETATEFWGDDTLNRWGAGNKMLSLKETETEGWTKING</sequence>
<reference evidence="7" key="1">
    <citation type="submission" date="2023-10" db="EMBL/GenBank/DDBJ databases">
        <authorList>
            <person name="Hackl T."/>
        </authorList>
    </citation>
    <scope>NUCLEOTIDE SEQUENCE</scope>
</reference>
<comment type="cofactor">
    <cofactor evidence="1">
        <name>FAD</name>
        <dbReference type="ChEBI" id="CHEBI:57692"/>
    </cofactor>
</comment>
<comment type="similarity">
    <text evidence="2">Belongs to the MSOX/MTOX family.</text>
</comment>
<dbReference type="EMBL" id="CAUWAG010000007">
    <property type="protein sequence ID" value="CAJ2505487.1"/>
    <property type="molecule type" value="Genomic_DNA"/>
</dbReference>
<dbReference type="InterPro" id="IPR036188">
    <property type="entry name" value="FAD/NAD-bd_sf"/>
</dbReference>
<keyword evidence="5" id="KW-0560">Oxidoreductase</keyword>
<evidence type="ECO:0000256" key="1">
    <source>
        <dbReference type="ARBA" id="ARBA00001974"/>
    </source>
</evidence>
<dbReference type="AlphaFoldDB" id="A0AAI8VIG1"/>
<evidence type="ECO:0000256" key="2">
    <source>
        <dbReference type="ARBA" id="ARBA00010989"/>
    </source>
</evidence>
<dbReference type="Pfam" id="PF01266">
    <property type="entry name" value="DAO"/>
    <property type="match status" value="1"/>
</dbReference>
<feature type="domain" description="FAD dependent oxidoreductase" evidence="6">
    <location>
        <begin position="10"/>
        <end position="383"/>
    </location>
</feature>
<comment type="caution">
    <text evidence="7">The sequence shown here is derived from an EMBL/GenBank/DDBJ whole genome shotgun (WGS) entry which is preliminary data.</text>
</comment>
<evidence type="ECO:0000256" key="4">
    <source>
        <dbReference type="ARBA" id="ARBA00022827"/>
    </source>
</evidence>
<dbReference type="InterPro" id="IPR006076">
    <property type="entry name" value="FAD-dep_OxRdtase"/>
</dbReference>
<dbReference type="Proteomes" id="UP001295740">
    <property type="component" value="Unassembled WGS sequence"/>
</dbReference>
<name>A0AAI8VIG1_9PEZI</name>
<keyword evidence="4" id="KW-0274">FAD</keyword>
<evidence type="ECO:0000313" key="8">
    <source>
        <dbReference type="Proteomes" id="UP001295740"/>
    </source>
</evidence>
<dbReference type="PANTHER" id="PTHR10961:SF24">
    <property type="entry name" value="HYPOTHETICAL FRUCTOSYL AMINE:OXYGEN OXIDOREDUCTASE (EUROFUNG)"/>
    <property type="match status" value="1"/>
</dbReference>
<protein>
    <submittedName>
        <fullName evidence="7">Uu.00g128810.m01.CDS01</fullName>
    </submittedName>
</protein>
<gene>
    <name evidence="7" type="ORF">KHLLAP_LOCUS5955</name>
</gene>
<dbReference type="SUPFAM" id="SSF54373">
    <property type="entry name" value="FAD-linked reductases, C-terminal domain"/>
    <property type="match status" value="1"/>
</dbReference>
<evidence type="ECO:0000256" key="3">
    <source>
        <dbReference type="ARBA" id="ARBA00022630"/>
    </source>
</evidence>